<feature type="region of interest" description="Disordered" evidence="1">
    <location>
        <begin position="390"/>
        <end position="414"/>
    </location>
</feature>
<feature type="transmembrane region" description="Helical" evidence="2">
    <location>
        <begin position="9"/>
        <end position="27"/>
    </location>
</feature>
<evidence type="ECO:0000256" key="2">
    <source>
        <dbReference type="SAM" id="Phobius"/>
    </source>
</evidence>
<sequence>MFYVISNNYLLQFILIFIYIFPTYTTIEPKLELVFLNGLNVIRCSDKQVQVYENSDKFLKNILTCDNKDDIYTPNYASFNWTELTLICASDDSTVHEEQIIKIEQYGTKYSQIPNNVESQLSRSGPLYQWNVQHDTSSQSDILKSNEQDVNNTYFDPSTVPGERRIYIWFPGNGIICRLIFTSNQPDPCPSMHNQPVNDVKYACYYNPGAEDEPTIEEMEAELEQVENEPRPPGTDTYVLDLNKPIIVPNNPGNSPQSNSNNSSQSNSNNSPQSNSNQQNNKLPFTPASQRNPPNITKAQETKSISKIIGLIFGILIIIALIGGIGFYTIRKYHLNKSVSLSSNLEDDNNKGLSSLAPYGSQQSLSTVASNDMNSELSIHVPSKLEKSAFERQDNTAANKRTRATSSMAFTGDI</sequence>
<keyword evidence="2" id="KW-1133">Transmembrane helix</keyword>
<keyword evidence="2" id="KW-0472">Membrane</keyword>
<dbReference type="EMBL" id="CAJNOG010000010">
    <property type="protein sequence ID" value="CAF0743174.1"/>
    <property type="molecule type" value="Genomic_DNA"/>
</dbReference>
<proteinExistence type="predicted"/>
<evidence type="ECO:0000313" key="4">
    <source>
        <dbReference type="Proteomes" id="UP000663845"/>
    </source>
</evidence>
<feature type="region of interest" description="Disordered" evidence="1">
    <location>
        <begin position="244"/>
        <end position="299"/>
    </location>
</feature>
<feature type="compositionally biased region" description="Polar residues" evidence="1">
    <location>
        <begin position="287"/>
        <end position="299"/>
    </location>
</feature>
<feature type="compositionally biased region" description="Polar residues" evidence="1">
    <location>
        <begin position="395"/>
        <end position="414"/>
    </location>
</feature>
<feature type="compositionally biased region" description="Low complexity" evidence="1">
    <location>
        <begin position="249"/>
        <end position="281"/>
    </location>
</feature>
<reference evidence="3" key="1">
    <citation type="submission" date="2021-02" db="EMBL/GenBank/DDBJ databases">
        <authorList>
            <person name="Nowell W R."/>
        </authorList>
    </citation>
    <scope>NUCLEOTIDE SEQUENCE</scope>
</reference>
<comment type="caution">
    <text evidence="3">The sequence shown here is derived from an EMBL/GenBank/DDBJ whole genome shotgun (WGS) entry which is preliminary data.</text>
</comment>
<name>A0A813NY75_9BILA</name>
<gene>
    <name evidence="3" type="ORF">JYZ213_LOCUS2009</name>
</gene>
<evidence type="ECO:0000256" key="1">
    <source>
        <dbReference type="SAM" id="MobiDB-lite"/>
    </source>
</evidence>
<dbReference type="Proteomes" id="UP000663845">
    <property type="component" value="Unassembled WGS sequence"/>
</dbReference>
<accession>A0A813NY75</accession>
<dbReference type="AlphaFoldDB" id="A0A813NY75"/>
<protein>
    <submittedName>
        <fullName evidence="3">Uncharacterized protein</fullName>
    </submittedName>
</protein>
<feature type="transmembrane region" description="Helical" evidence="2">
    <location>
        <begin position="308"/>
        <end position="330"/>
    </location>
</feature>
<evidence type="ECO:0000313" key="3">
    <source>
        <dbReference type="EMBL" id="CAF0743174.1"/>
    </source>
</evidence>
<keyword evidence="2" id="KW-0812">Transmembrane</keyword>
<organism evidence="3 4">
    <name type="scientific">Adineta steineri</name>
    <dbReference type="NCBI Taxonomy" id="433720"/>
    <lineage>
        <taxon>Eukaryota</taxon>
        <taxon>Metazoa</taxon>
        <taxon>Spiralia</taxon>
        <taxon>Gnathifera</taxon>
        <taxon>Rotifera</taxon>
        <taxon>Eurotatoria</taxon>
        <taxon>Bdelloidea</taxon>
        <taxon>Adinetida</taxon>
        <taxon>Adinetidae</taxon>
        <taxon>Adineta</taxon>
    </lineage>
</organism>